<organism evidence="1">
    <name type="scientific">uncultured Solirubrobacteraceae bacterium</name>
    <dbReference type="NCBI Taxonomy" id="1162706"/>
    <lineage>
        <taxon>Bacteria</taxon>
        <taxon>Bacillati</taxon>
        <taxon>Actinomycetota</taxon>
        <taxon>Thermoleophilia</taxon>
        <taxon>Solirubrobacterales</taxon>
        <taxon>Solirubrobacteraceae</taxon>
        <taxon>environmental samples</taxon>
    </lineage>
</organism>
<evidence type="ECO:0008006" key="2">
    <source>
        <dbReference type="Google" id="ProtNLM"/>
    </source>
</evidence>
<reference evidence="1" key="1">
    <citation type="submission" date="2020-02" db="EMBL/GenBank/DDBJ databases">
        <authorList>
            <person name="Meier V. D."/>
        </authorList>
    </citation>
    <scope>NUCLEOTIDE SEQUENCE</scope>
    <source>
        <strain evidence="1">AVDCRST_MAG85</strain>
    </source>
</reference>
<dbReference type="EMBL" id="CADCVT010000176">
    <property type="protein sequence ID" value="CAA9498264.1"/>
    <property type="molecule type" value="Genomic_DNA"/>
</dbReference>
<proteinExistence type="predicted"/>
<dbReference type="AlphaFoldDB" id="A0A6J4SH08"/>
<dbReference type="SUPFAM" id="SSF53795">
    <property type="entry name" value="PEP carboxykinase-like"/>
    <property type="match status" value="1"/>
</dbReference>
<protein>
    <recommendedName>
        <fullName evidence="2">HPr kinase/phosphorylase C-terminal domain-containing protein</fullName>
    </recommendedName>
</protein>
<name>A0A6J4SH08_9ACTN</name>
<evidence type="ECO:0000313" key="1">
    <source>
        <dbReference type="EMBL" id="CAA9498264.1"/>
    </source>
</evidence>
<gene>
    <name evidence="1" type="ORF">AVDCRST_MAG85-1596</name>
</gene>
<accession>A0A6J4SH08</accession>
<sequence>MHVDHPRRGAYGLCVTGLDAENQLLADADPHWPTLRVVVDPRPEDAAATLLDETRACYPDAPGGYVEVDRKAGVATFRGVQGLTSDALVHPRLGVLAALYAYWLPGRAAFHAGAFVTGSRAWAVIGGRGDGKSSLMAALAGSGLPVLGDDTLVIDDLTCLPGVRCVDLRPDAASHLPAGRTAVPVRAGARRRMQLDTAPSHTTLSGWIFLRWGTGVELRPMPVGERVTRIAQARGWHRRGVTEPRALLELAGLPAWELTRPRDWTQLGPTVDAVSELLAGVTA</sequence>